<keyword evidence="2" id="KW-1185">Reference proteome</keyword>
<proteinExistence type="predicted"/>
<accession>A0A654LYJ5</accession>
<protein>
    <submittedName>
        <fullName evidence="1">Uncharacterized protein</fullName>
    </submittedName>
</protein>
<dbReference type="KEGG" id="taa:NMY3_01104"/>
<dbReference type="GeneID" id="60421208"/>
<evidence type="ECO:0000313" key="1">
    <source>
        <dbReference type="EMBL" id="ALI35309.1"/>
    </source>
</evidence>
<name>A0A654LYJ5_9ARCH</name>
<dbReference type="RefSeq" id="WP_231100290.1">
    <property type="nucleotide sequence ID" value="NZ_CP012850.1"/>
</dbReference>
<dbReference type="Proteomes" id="UP000058925">
    <property type="component" value="Chromosome"/>
</dbReference>
<organism evidence="1 2">
    <name type="scientific">Candidatus Nitrosocosmicus oleophilus</name>
    <dbReference type="NCBI Taxonomy" id="1353260"/>
    <lineage>
        <taxon>Archaea</taxon>
        <taxon>Nitrososphaerota</taxon>
        <taxon>Nitrososphaeria</taxon>
        <taxon>Nitrososphaerales</taxon>
        <taxon>Nitrososphaeraceae</taxon>
        <taxon>Candidatus Nitrosocosmicus</taxon>
    </lineage>
</organism>
<dbReference type="EMBL" id="CP012850">
    <property type="protein sequence ID" value="ALI35309.1"/>
    <property type="molecule type" value="Genomic_DNA"/>
</dbReference>
<sequence>MITKEKYDLIVKLLKEGRTNREICKIARCSPNEITPIRKTIFDENTVTDVDMKGKSICAQVFDLLEKEISLSQIVIKVDIDPEEAMKLQEKYLCVSKRDKIVNLLNDQKSMDLTIDILEFLKANPDLLNKIKGFKDLQLLVWNLMIDRKEIENDIKVDKTLLKHFDKQIENRREELGLEKF</sequence>
<dbReference type="AlphaFoldDB" id="A0A654LYJ5"/>
<gene>
    <name evidence="1" type="ORF">NMY3_01104</name>
</gene>
<evidence type="ECO:0000313" key="2">
    <source>
        <dbReference type="Proteomes" id="UP000058925"/>
    </source>
</evidence>
<reference evidence="2" key="1">
    <citation type="submission" date="2015-10" db="EMBL/GenBank/DDBJ databases">
        <title>Niche specialization of a soil ammonia-oxidizing archaeon, Candidatus Nitrosocosmicus oleophilus.</title>
        <authorList>
            <person name="Jung M.-Y."/>
            <person name="Rhee S.-K."/>
        </authorList>
    </citation>
    <scope>NUCLEOTIDE SEQUENCE [LARGE SCALE GENOMIC DNA]</scope>
    <source>
        <strain evidence="2">MY3</strain>
    </source>
</reference>